<accession>A0A9Y6JF41</accession>
<evidence type="ECO:0000259" key="6">
    <source>
        <dbReference type="PROSITE" id="PS50021"/>
    </source>
</evidence>
<evidence type="ECO:0000256" key="1">
    <source>
        <dbReference type="ARBA" id="ARBA00022723"/>
    </source>
</evidence>
<feature type="compositionally biased region" description="Basic and acidic residues" evidence="5">
    <location>
        <begin position="912"/>
        <end position="928"/>
    </location>
</feature>
<organism evidence="9 10">
    <name type="scientific">Pundamilia nyererei</name>
    <dbReference type="NCBI Taxonomy" id="303518"/>
    <lineage>
        <taxon>Eukaryota</taxon>
        <taxon>Metazoa</taxon>
        <taxon>Chordata</taxon>
        <taxon>Craniata</taxon>
        <taxon>Vertebrata</taxon>
        <taxon>Euteleostomi</taxon>
        <taxon>Actinopterygii</taxon>
        <taxon>Neopterygii</taxon>
        <taxon>Teleostei</taxon>
        <taxon>Neoteleostei</taxon>
        <taxon>Acanthomorphata</taxon>
        <taxon>Ovalentaria</taxon>
        <taxon>Cichlomorphae</taxon>
        <taxon>Cichliformes</taxon>
        <taxon>Cichlidae</taxon>
        <taxon>African cichlids</taxon>
        <taxon>Pseudocrenilabrinae</taxon>
        <taxon>Haplochromini</taxon>
        <taxon>Pundamilia</taxon>
    </lineage>
</organism>
<sequence length="1967" mass="219455">MMEWREQSSVSCEEAYSEAQRWIEAVTKKKFGSKDFRSALENGVLLCELINKIKPGVVKRVNRLPTPIAGLDNLNVFLKACGKLGLKEAQLFHPGDLQDLSSRVTVKDQETSRRLKNVLITIYWLGRRAQCDCFYDGPYLNFKAFEGLLGTALYKALQDSSSQKSSNVRDSGFGDNWYSEREELSHLRGGGGGGGGGRHRRDDSLDSLDSLGSRPHSISSDTTLKGSSEGCCSDTEADSVFKMTENKDNLSYRRSAVVAPKTTTQFNQFLPTKDKASGYVPAPLRKKRAERNEDNRRSWASSSFAEDESSLTRVSPGCYGDSQVSQSAFSDAHLQWAREYESGSDSDTDRPDPDLVLDDLASRRFHSPSPAPPTNFALPISPQVGGRVAGGRGDTLPKVTITPTVVPQQNVACLSSGISRGEMQPPRHGSVRVDHRRGVSTDSLFREVYDDSEDEDDEVGYADPVQDDLYARKMGIKPLPTSSVSYDKFLPKFWTPEEDIHIQKIKLGSQRRPWYKKIQGFSHKKSGSSSDDSDCDISPWLSSAPSPSGPSPSHTRTHEASAHTTLVVGKSPHVQPHTPPQLPKSPLLETPPLVFAPVDPTSGPRLVKGEKWMLLGRQDPREPPDPIDYESICPDLENDDMFARRTLAFQSNTNLAKLKTLLTCRHRRCTSEPQLNIVTQKPVRGGAEETDFPDIEQDDVVFRREKTQQAQQQRPLSGAPDNYAPMPIPEPWALPPDLKSRLLCPPCPLTHKAAIPNLNEVDKEARPETDDMLIRKFRICSDQSQSSASSASQKTPSVPSSCSKEDLQKWQAIREASQLRHKKRLLVESLLDLLFSPRRSKSTSDVHVDPAVIRQVRYEELQKYREKVKQSEDKWQDALSDWKSRRRSVNSDIVKKKEEREKIEQITYGGEKRSKTFKEMQEEREGKRKSSVGSRLGSLSFLDDDDDNVFEKPVIAPRTRALPSRSYTIDTSQFSYEPPKPFVNDKEPPIASPATGRAASPPTSLEVVDSPALSSSITNTITPNNYSSFNRSPSPEAVPLQRSTDSERASTAKKQEAPTVVSSSSSLPKVPEPSPALSGTQTEVKPPSSGPLHTQAQPSSMEPKPPAVSRVSSSLPKTYQRSDSARLTSVVTPRPFGSQSSRITSLPRGFIPAQTDDSHKRVNGNVDVSKKSSVPSRYHQFMTSEDEAQSSSAHSSEEEEEEATTGNSVNSAQSVTPVPPQVKSEPPAPAKETSQENYCEMRISLNQKPNSSRDFGFQAAWDSTGACVTSIQPGSPAEMCQLQTGDKVLTVNGHKVADMSYTEWKSHMDEALQEGSLVMDIRRHGQNNWDRVQPSLPFKSHKTINLTSTDHPMLVGSQEKSTISSSLDFTSNTPAETLTFKETPAHPVSEVASNGVNGGFREEPVTMRKKESEPISLKNLKRRSEFFEQGGSGSSVSALVYLCGGGSEPAVPDIPVPVITPSSRWSFDPEEERKRQEKWQKEQERLLQEKYKRDQEKLQEEWLKAQQAISTSTVPKQLGSLEVNNHSNSSTGPHSPLSPVNQPTSLLWEEEERKRKEEQERQRQAEEKRKREEEERELLRLQEQRMRKERQEQEERKRREDERRLLEAEELQRREKERAFEQQQQWATSSHGFPYAQPSLTYADRTKSKSSPQLDEEDRPQRKGVHVPPGGMAQRLLEEQLKKAHDRVYQSQKAASELELERRNILHAMRYREPERVTSSGAAEKKDQQPASQAELERQQILNEMKKKTSLLTDNSWIRQRSPDTSTNKERDLPPMRRGDSLDNLDTSYNSWRSSSKPRSGSFAQNYFRPHSALSGSTSFYGGGPRAQRYGSTSTLPSSYSMGSLRSGAGSHLVPWSRQSPSPSPSPSSPSPINSPEPTAEADAPQQHSRSVSGKKICTFCETPLGKGAAMIIESLGLCYHLGCFKCIDCKSDLGGSEAGAEVRIRNKQLYCNSCYMRVKTGQPTSM</sequence>
<dbReference type="Pfam" id="PF00412">
    <property type="entry name" value="LIM"/>
    <property type="match status" value="1"/>
</dbReference>
<reference evidence="10" key="1">
    <citation type="submission" date="2025-08" db="UniProtKB">
        <authorList>
            <consortium name="RefSeq"/>
        </authorList>
    </citation>
    <scope>IDENTIFICATION</scope>
</reference>
<gene>
    <name evidence="10" type="primary">lmo7a</name>
</gene>
<dbReference type="PANTHER" id="PTHR46767">
    <property type="entry name" value="LIM DOMAIN ONLY PROTEIN 7"/>
    <property type="match status" value="1"/>
</dbReference>
<dbReference type="FunFam" id="2.10.110.10:FF:000041">
    <property type="entry name" value="LIM and calponin homology domains 1"/>
    <property type="match status" value="1"/>
</dbReference>
<dbReference type="InterPro" id="IPR036034">
    <property type="entry name" value="PDZ_sf"/>
</dbReference>
<evidence type="ECO:0000256" key="4">
    <source>
        <dbReference type="PROSITE-ProRule" id="PRU00125"/>
    </source>
</evidence>
<keyword evidence="1 4" id="KW-0479">Metal-binding</keyword>
<feature type="compositionally biased region" description="Polar residues" evidence="5">
    <location>
        <begin position="1110"/>
        <end position="1144"/>
    </location>
</feature>
<feature type="compositionally biased region" description="Polar residues" evidence="5">
    <location>
        <begin position="1204"/>
        <end position="1216"/>
    </location>
</feature>
<dbReference type="Proteomes" id="UP000695023">
    <property type="component" value="Unplaced"/>
</dbReference>
<dbReference type="Pfam" id="PF00307">
    <property type="entry name" value="CH"/>
    <property type="match status" value="1"/>
</dbReference>
<feature type="region of interest" description="Disordered" evidence="5">
    <location>
        <begin position="912"/>
        <end position="1236"/>
    </location>
</feature>
<evidence type="ECO:0000259" key="7">
    <source>
        <dbReference type="PROSITE" id="PS50023"/>
    </source>
</evidence>
<dbReference type="CDD" id="cd21277">
    <property type="entry name" value="CH_LMO7"/>
    <property type="match status" value="1"/>
</dbReference>
<dbReference type="Gene3D" id="2.30.42.10">
    <property type="match status" value="1"/>
</dbReference>
<feature type="region of interest" description="Disordered" evidence="5">
    <location>
        <begin position="269"/>
        <end position="317"/>
    </location>
</feature>
<feature type="compositionally biased region" description="Low complexity" evidence="5">
    <location>
        <begin position="1058"/>
        <end position="1069"/>
    </location>
</feature>
<dbReference type="InterPro" id="IPR031865">
    <property type="entry name" value="DUF4757"/>
</dbReference>
<dbReference type="PRINTS" id="PR00888">
    <property type="entry name" value="SM22CALPONIN"/>
</dbReference>
<feature type="region of interest" description="Disordered" evidence="5">
    <location>
        <begin position="1709"/>
        <end position="1804"/>
    </location>
</feature>
<evidence type="ECO:0000313" key="10">
    <source>
        <dbReference type="RefSeq" id="XP_013766510.1"/>
    </source>
</evidence>
<dbReference type="InterPro" id="IPR001781">
    <property type="entry name" value="Znf_LIM"/>
</dbReference>
<dbReference type="GO" id="GO:0023051">
    <property type="term" value="P:regulation of signaling"/>
    <property type="evidence" value="ECO:0007669"/>
    <property type="project" value="InterPro"/>
</dbReference>
<dbReference type="InterPro" id="IPR001478">
    <property type="entry name" value="PDZ"/>
</dbReference>
<dbReference type="GeneID" id="102208060"/>
<dbReference type="InterPro" id="IPR003096">
    <property type="entry name" value="SM22_calponin"/>
</dbReference>
<keyword evidence="2 4" id="KW-0862">Zinc</keyword>
<dbReference type="GO" id="GO:0030155">
    <property type="term" value="P:regulation of cell adhesion"/>
    <property type="evidence" value="ECO:0007669"/>
    <property type="project" value="InterPro"/>
</dbReference>
<dbReference type="PROSITE" id="PS50023">
    <property type="entry name" value="LIM_DOMAIN_2"/>
    <property type="match status" value="1"/>
</dbReference>
<feature type="compositionally biased region" description="Polar residues" evidence="5">
    <location>
        <begin position="965"/>
        <end position="975"/>
    </location>
</feature>
<feature type="compositionally biased region" description="Basic and acidic residues" evidence="5">
    <location>
        <begin position="1044"/>
        <end position="1056"/>
    </location>
</feature>
<feature type="region of interest" description="Disordered" evidence="5">
    <location>
        <begin position="784"/>
        <end position="803"/>
    </location>
</feature>
<feature type="region of interest" description="Disordered" evidence="5">
    <location>
        <begin position="570"/>
        <end position="589"/>
    </location>
</feature>
<dbReference type="CDD" id="cd00136">
    <property type="entry name" value="PDZ_canonical"/>
    <property type="match status" value="1"/>
</dbReference>
<dbReference type="PROSITE" id="PS50021">
    <property type="entry name" value="CH"/>
    <property type="match status" value="1"/>
</dbReference>
<feature type="region of interest" description="Disordered" evidence="5">
    <location>
        <begin position="1511"/>
        <end position="1673"/>
    </location>
</feature>
<dbReference type="PROSITE" id="PS50106">
    <property type="entry name" value="PDZ"/>
    <property type="match status" value="1"/>
</dbReference>
<feature type="compositionally biased region" description="Polar residues" evidence="5">
    <location>
        <begin position="1012"/>
        <end position="1033"/>
    </location>
</feature>
<feature type="compositionally biased region" description="Polar residues" evidence="5">
    <location>
        <begin position="1522"/>
        <end position="1545"/>
    </location>
</feature>
<protein>
    <submittedName>
        <fullName evidence="10">LIM domain only protein 7 isoform X9</fullName>
    </submittedName>
</protein>
<feature type="region of interest" description="Disordered" evidence="5">
    <location>
        <begin position="1450"/>
        <end position="1471"/>
    </location>
</feature>
<feature type="compositionally biased region" description="Polar residues" evidence="5">
    <location>
        <begin position="1830"/>
        <end position="1844"/>
    </location>
</feature>
<feature type="compositionally biased region" description="Polar residues" evidence="5">
    <location>
        <begin position="1091"/>
        <end position="1100"/>
    </location>
</feature>
<keyword evidence="3 4" id="KW-0440">LIM domain</keyword>
<dbReference type="PROSITE" id="PS00478">
    <property type="entry name" value="LIM_DOMAIN_1"/>
    <property type="match status" value="1"/>
</dbReference>
<proteinExistence type="predicted"/>
<dbReference type="GO" id="GO:0046872">
    <property type="term" value="F:metal ion binding"/>
    <property type="evidence" value="ECO:0007669"/>
    <property type="project" value="UniProtKB-KW"/>
</dbReference>
<feature type="compositionally biased region" description="Basic and acidic residues" evidence="5">
    <location>
        <begin position="1767"/>
        <end position="1781"/>
    </location>
</feature>
<evidence type="ECO:0000256" key="2">
    <source>
        <dbReference type="ARBA" id="ARBA00022833"/>
    </source>
</evidence>
<dbReference type="SMART" id="SM00132">
    <property type="entry name" value="LIM"/>
    <property type="match status" value="1"/>
</dbReference>
<dbReference type="SUPFAM" id="SSF47576">
    <property type="entry name" value="Calponin-homology domain, CH-domain"/>
    <property type="match status" value="1"/>
</dbReference>
<feature type="compositionally biased region" description="Low complexity" evidence="5">
    <location>
        <begin position="784"/>
        <end position="793"/>
    </location>
</feature>
<evidence type="ECO:0000256" key="3">
    <source>
        <dbReference type="ARBA" id="ARBA00023038"/>
    </source>
</evidence>
<feature type="region of interest" description="Disordered" evidence="5">
    <location>
        <begin position="1389"/>
        <end position="1412"/>
    </location>
</feature>
<dbReference type="InterPro" id="IPR036872">
    <property type="entry name" value="CH_dom_sf"/>
</dbReference>
<feature type="compositionally biased region" description="Polar residues" evidence="5">
    <location>
        <begin position="216"/>
        <end position="226"/>
    </location>
</feature>
<feature type="region of interest" description="Disordered" evidence="5">
    <location>
        <begin position="185"/>
        <end position="231"/>
    </location>
</feature>
<dbReference type="Pfam" id="PF15949">
    <property type="entry name" value="DUF4757"/>
    <property type="match status" value="2"/>
</dbReference>
<feature type="domain" description="Calponin-homology (CH)" evidence="6">
    <location>
        <begin position="13"/>
        <end position="130"/>
    </location>
</feature>
<dbReference type="CTD" id="553341"/>
<dbReference type="SUPFAM" id="SSF50156">
    <property type="entry name" value="PDZ domain-like"/>
    <property type="match status" value="1"/>
</dbReference>
<dbReference type="InterPro" id="IPR029978">
    <property type="entry name" value="LMO-7"/>
</dbReference>
<dbReference type="Gene3D" id="1.10.418.10">
    <property type="entry name" value="Calponin-like domain"/>
    <property type="match status" value="1"/>
</dbReference>
<feature type="compositionally biased region" description="Polar residues" evidence="5">
    <location>
        <begin position="1621"/>
        <end position="1631"/>
    </location>
</feature>
<dbReference type="FunFam" id="1.10.418.10:FF:000038">
    <property type="entry name" value="LIM and calponin homology domains-containing protein 1"/>
    <property type="match status" value="1"/>
</dbReference>
<feature type="compositionally biased region" description="Basic and acidic residues" evidence="5">
    <location>
        <begin position="1551"/>
        <end position="1620"/>
    </location>
</feature>
<evidence type="ECO:0000256" key="5">
    <source>
        <dbReference type="SAM" id="MobiDB-lite"/>
    </source>
</evidence>
<dbReference type="RefSeq" id="XP_013766510.1">
    <property type="nucleotide sequence ID" value="XM_013911056.1"/>
</dbReference>
<dbReference type="PANTHER" id="PTHR46767:SF1">
    <property type="entry name" value="LIM DOMAIN ONLY PROTEIN 7"/>
    <property type="match status" value="1"/>
</dbReference>
<keyword evidence="9" id="KW-1185">Reference proteome</keyword>
<dbReference type="Gene3D" id="2.10.110.10">
    <property type="entry name" value="Cysteine Rich Protein"/>
    <property type="match status" value="1"/>
</dbReference>
<feature type="region of interest" description="Disordered" evidence="5">
    <location>
        <begin position="520"/>
        <end position="560"/>
    </location>
</feature>
<dbReference type="GO" id="GO:0080090">
    <property type="term" value="P:regulation of primary metabolic process"/>
    <property type="evidence" value="ECO:0007669"/>
    <property type="project" value="UniProtKB-ARBA"/>
</dbReference>
<dbReference type="SMART" id="SM00228">
    <property type="entry name" value="PDZ"/>
    <property type="match status" value="1"/>
</dbReference>
<feature type="compositionally biased region" description="Basic and acidic residues" evidence="5">
    <location>
        <begin position="1400"/>
        <end position="1412"/>
    </location>
</feature>
<name>A0A9Y6JF41_9CICH</name>
<dbReference type="SMART" id="SM00033">
    <property type="entry name" value="CH"/>
    <property type="match status" value="1"/>
</dbReference>
<evidence type="ECO:0000259" key="8">
    <source>
        <dbReference type="PROSITE" id="PS50106"/>
    </source>
</evidence>
<feature type="compositionally biased region" description="Low complexity" evidence="5">
    <location>
        <begin position="536"/>
        <end position="546"/>
    </location>
</feature>
<dbReference type="Pfam" id="PF00595">
    <property type="entry name" value="PDZ"/>
    <property type="match status" value="1"/>
</dbReference>
<feature type="region of interest" description="Disordered" evidence="5">
    <location>
        <begin position="1825"/>
        <end position="1890"/>
    </location>
</feature>
<feature type="compositionally biased region" description="Polar residues" evidence="5">
    <location>
        <begin position="1750"/>
        <end position="1766"/>
    </location>
</feature>
<dbReference type="GO" id="GO:0010604">
    <property type="term" value="P:positive regulation of macromolecule metabolic process"/>
    <property type="evidence" value="ECO:0007669"/>
    <property type="project" value="UniProtKB-ARBA"/>
</dbReference>
<feature type="compositionally biased region" description="Pro residues" evidence="5">
    <location>
        <begin position="1862"/>
        <end position="1875"/>
    </location>
</feature>
<feature type="compositionally biased region" description="Low complexity" evidence="5">
    <location>
        <begin position="1788"/>
        <end position="1802"/>
    </location>
</feature>
<dbReference type="CDD" id="cd08368">
    <property type="entry name" value="LIM"/>
    <property type="match status" value="1"/>
</dbReference>
<evidence type="ECO:0000313" key="9">
    <source>
        <dbReference type="Proteomes" id="UP000695023"/>
    </source>
</evidence>
<dbReference type="InterPro" id="IPR001715">
    <property type="entry name" value="CH_dom"/>
</dbReference>
<feature type="domain" description="LIM zinc-binding" evidence="7">
    <location>
        <begin position="1896"/>
        <end position="1962"/>
    </location>
</feature>
<feature type="domain" description="PDZ" evidence="8">
    <location>
        <begin position="1242"/>
        <end position="1323"/>
    </location>
</feature>